<dbReference type="PANTHER" id="PTHR37490:SF3">
    <property type="entry name" value="DUF3431 DOMAIN CONTAINING PROTEIN"/>
    <property type="match status" value="1"/>
</dbReference>
<name>A0A8E2EA57_9PEZI</name>
<evidence type="ECO:0000256" key="1">
    <source>
        <dbReference type="SAM" id="MobiDB-lite"/>
    </source>
</evidence>
<gene>
    <name evidence="2" type="ORF">K432DRAFT_426214</name>
</gene>
<dbReference type="Pfam" id="PF11913">
    <property type="entry name" value="DUF3431"/>
    <property type="match status" value="1"/>
</dbReference>
<dbReference type="AlphaFoldDB" id="A0A8E2EA57"/>
<accession>A0A8E2EA57</accession>
<protein>
    <submittedName>
        <fullName evidence="2">Uncharacterized protein</fullName>
    </submittedName>
</protein>
<sequence>MGSGGIRNRRLLAICLSSLICVVYRLYFWESTPLPSTSPSGAKLHGFQQYGASWTSAAGTQTSAASQSPTLGVFPKPAFRPGFVQPAGYNYTRTLVVARTAEEDVDWVESELRSISFLETAIYTVDAPTAPFIVPENKGHEVMPYLTYIIDHYHNLSDITMFMHAHSATWHNDDLLGSQSSNMVHALSPPKVVRDGYFNMRCHHEPGCPDHIHPLEEDDALNKPEVTIFAPAWRELFPGVPVPKVLSQPCCAQFAVSRDRIHALPVEQYEFFRNWMLKTPLEDKLSGRVWEYVWQYIWTGLAEFCPKEHICYCDGYGVCFGGEDKYREFFDLRKKKSNWEKQVSDILGKENWVEGMAKTDPQDDAIVSQARRQIDQLDSEMKTLKEQAFERGKDPQSRALEGGRDWKMGDGF</sequence>
<evidence type="ECO:0000313" key="3">
    <source>
        <dbReference type="Proteomes" id="UP000250266"/>
    </source>
</evidence>
<proteinExistence type="predicted"/>
<dbReference type="EMBL" id="KV744986">
    <property type="protein sequence ID" value="OCK79828.1"/>
    <property type="molecule type" value="Genomic_DNA"/>
</dbReference>
<dbReference type="InterPro" id="IPR021838">
    <property type="entry name" value="DUF3431"/>
</dbReference>
<organism evidence="2 3">
    <name type="scientific">Lepidopterella palustris CBS 459.81</name>
    <dbReference type="NCBI Taxonomy" id="1314670"/>
    <lineage>
        <taxon>Eukaryota</taxon>
        <taxon>Fungi</taxon>
        <taxon>Dikarya</taxon>
        <taxon>Ascomycota</taxon>
        <taxon>Pezizomycotina</taxon>
        <taxon>Dothideomycetes</taxon>
        <taxon>Pleosporomycetidae</taxon>
        <taxon>Mytilinidiales</taxon>
        <taxon>Argynnaceae</taxon>
        <taxon>Lepidopterella</taxon>
    </lineage>
</organism>
<keyword evidence="3" id="KW-1185">Reference proteome</keyword>
<evidence type="ECO:0000313" key="2">
    <source>
        <dbReference type="EMBL" id="OCK79828.1"/>
    </source>
</evidence>
<dbReference type="PANTHER" id="PTHR37490">
    <property type="entry name" value="EXPRESSED PROTEIN"/>
    <property type="match status" value="1"/>
</dbReference>
<reference evidence="2 3" key="1">
    <citation type="journal article" date="2016" name="Nat. Commun.">
        <title>Ectomycorrhizal ecology is imprinted in the genome of the dominant symbiotic fungus Cenococcum geophilum.</title>
        <authorList>
            <consortium name="DOE Joint Genome Institute"/>
            <person name="Peter M."/>
            <person name="Kohler A."/>
            <person name="Ohm R.A."/>
            <person name="Kuo A."/>
            <person name="Krutzmann J."/>
            <person name="Morin E."/>
            <person name="Arend M."/>
            <person name="Barry K.W."/>
            <person name="Binder M."/>
            <person name="Choi C."/>
            <person name="Clum A."/>
            <person name="Copeland A."/>
            <person name="Grisel N."/>
            <person name="Haridas S."/>
            <person name="Kipfer T."/>
            <person name="LaButti K."/>
            <person name="Lindquist E."/>
            <person name="Lipzen A."/>
            <person name="Maire R."/>
            <person name="Meier B."/>
            <person name="Mihaltcheva S."/>
            <person name="Molinier V."/>
            <person name="Murat C."/>
            <person name="Poggeler S."/>
            <person name="Quandt C.A."/>
            <person name="Sperisen C."/>
            <person name="Tritt A."/>
            <person name="Tisserant E."/>
            <person name="Crous P.W."/>
            <person name="Henrissat B."/>
            <person name="Nehls U."/>
            <person name="Egli S."/>
            <person name="Spatafora J.W."/>
            <person name="Grigoriev I.V."/>
            <person name="Martin F.M."/>
        </authorList>
    </citation>
    <scope>NUCLEOTIDE SEQUENCE [LARGE SCALE GENOMIC DNA]</scope>
    <source>
        <strain evidence="2 3">CBS 459.81</strain>
    </source>
</reference>
<dbReference type="Proteomes" id="UP000250266">
    <property type="component" value="Unassembled WGS sequence"/>
</dbReference>
<dbReference type="OrthoDB" id="426718at2759"/>
<feature type="region of interest" description="Disordered" evidence="1">
    <location>
        <begin position="387"/>
        <end position="412"/>
    </location>
</feature>